<protein>
    <submittedName>
        <fullName evidence="1">Uncharacterized protein</fullName>
    </submittedName>
</protein>
<sequence>MKIIGQIDSISLRSENFEQMFTSDNYIIVTVKGVGIFEPKLWRDAFKQRLTKSIIEAKILHTSTGLTIALKRYNRSLTKQTLDIAGLRGYDDKAMDLNNFLQSHFLEFMECEIKRIDICFDFLKVPNRVIKRLCDKREPFKFCNTTYYKTPKELKTNDTLDIKRYDKQKEAKLPRPMERLEFCFKGGYFPKGMKLNNLDRNFLSKMEKTIKRFSGIDAKIFPLSYIV</sequence>
<gene>
    <name evidence="1" type="ORF">FJR47_00110</name>
</gene>
<reference evidence="2" key="1">
    <citation type="submission" date="2019-06" db="EMBL/GenBank/DDBJ databases">
        <title>Sulfurimonas gotlandica sp. nov., a chemoautotrophic and psychrotolerant epsilonproteobacterium isolated from a pelagic redoxcline, and an emended description of the genus Sulfurimonas.</title>
        <authorList>
            <person name="Wang S."/>
            <person name="Jiang L."/>
            <person name="Shao Z."/>
        </authorList>
    </citation>
    <scope>NUCLEOTIDE SEQUENCE [LARGE SCALE GENOMIC DNA]</scope>
    <source>
        <strain evidence="2">1-1N</strain>
    </source>
</reference>
<proteinExistence type="predicted"/>
<dbReference type="KEGG" id="suln:FJR47_00110"/>
<keyword evidence="2" id="KW-1185">Reference proteome</keyword>
<dbReference type="EMBL" id="CP041166">
    <property type="protein sequence ID" value="QFR42408.1"/>
    <property type="molecule type" value="Genomic_DNA"/>
</dbReference>
<organism evidence="1 2">
    <name type="scientific">Sulfurimonas xiamenensis</name>
    <dbReference type="NCBI Taxonomy" id="2590021"/>
    <lineage>
        <taxon>Bacteria</taxon>
        <taxon>Pseudomonadati</taxon>
        <taxon>Campylobacterota</taxon>
        <taxon>Epsilonproteobacteria</taxon>
        <taxon>Campylobacterales</taxon>
        <taxon>Sulfurimonadaceae</taxon>
        <taxon>Sulfurimonas</taxon>
    </lineage>
</organism>
<dbReference type="Proteomes" id="UP000326061">
    <property type="component" value="Chromosome"/>
</dbReference>
<accession>A0AAJ4A221</accession>
<dbReference type="RefSeq" id="WP_152298480.1">
    <property type="nucleotide sequence ID" value="NZ_CP041166.1"/>
</dbReference>
<evidence type="ECO:0000313" key="2">
    <source>
        <dbReference type="Proteomes" id="UP000326061"/>
    </source>
</evidence>
<evidence type="ECO:0000313" key="1">
    <source>
        <dbReference type="EMBL" id="QFR42408.1"/>
    </source>
</evidence>
<dbReference type="AlphaFoldDB" id="A0AAJ4A221"/>
<name>A0AAJ4A221_9BACT</name>